<reference evidence="1 2" key="1">
    <citation type="submission" date="2017-10" db="EMBL/GenBank/DDBJ databases">
        <title>Massilia psychrophilum sp. nov., a novel purple-pigmented bacterium isolated from Tianshan glacier, Xinjiang Municipality, China.</title>
        <authorList>
            <person name="Wang H."/>
        </authorList>
    </citation>
    <scope>NUCLEOTIDE SEQUENCE [LARGE SCALE GENOMIC DNA]</scope>
    <source>
        <strain evidence="1 2">JCM 30074</strain>
    </source>
</reference>
<name>A0A2G8TJA5_9BURK</name>
<dbReference type="Proteomes" id="UP000230390">
    <property type="component" value="Unassembled WGS sequence"/>
</dbReference>
<dbReference type="AlphaFoldDB" id="A0A2G8TJA5"/>
<dbReference type="EMBL" id="PDOC01000002">
    <property type="protein sequence ID" value="PIL46136.1"/>
    <property type="molecule type" value="Genomic_DNA"/>
</dbReference>
<comment type="caution">
    <text evidence="1">The sequence shown here is derived from an EMBL/GenBank/DDBJ whole genome shotgun (WGS) entry which is preliminary data.</text>
</comment>
<accession>A0A2G8TJA5</accession>
<sequence length="154" mass="16591">MFLAICFLPAGHAHAEECGINQNTLDQRAVDLAKRHPGGRLDNRHRLVSWRLQGGDVLSVQHAGCMDLVTEIRVTFGSGKAPSESAAIARLLSAVKSRWDGAHADAIARQMSEAALVRTQVGAGAVELTSSRPDESSYKVRLTEQFAAVSWLDG</sequence>
<keyword evidence="2" id="KW-1185">Reference proteome</keyword>
<evidence type="ECO:0000313" key="2">
    <source>
        <dbReference type="Proteomes" id="UP000230390"/>
    </source>
</evidence>
<evidence type="ECO:0000313" key="1">
    <source>
        <dbReference type="EMBL" id="PIL46136.1"/>
    </source>
</evidence>
<organism evidence="1 2">
    <name type="scientific">Massilia eurypsychrophila</name>
    <dbReference type="NCBI Taxonomy" id="1485217"/>
    <lineage>
        <taxon>Bacteria</taxon>
        <taxon>Pseudomonadati</taxon>
        <taxon>Pseudomonadota</taxon>
        <taxon>Betaproteobacteria</taxon>
        <taxon>Burkholderiales</taxon>
        <taxon>Oxalobacteraceae</taxon>
        <taxon>Telluria group</taxon>
        <taxon>Massilia</taxon>
    </lineage>
</organism>
<protein>
    <submittedName>
        <fullName evidence="1">Uncharacterized protein</fullName>
    </submittedName>
</protein>
<proteinExistence type="predicted"/>
<gene>
    <name evidence="1" type="ORF">CR105_03335</name>
</gene>